<accession>A0AB34AEF2</accession>
<organism evidence="1 2">
    <name type="scientific">Companilactobacillus crustorum</name>
    <dbReference type="NCBI Taxonomy" id="392416"/>
    <lineage>
        <taxon>Bacteria</taxon>
        <taxon>Bacillati</taxon>
        <taxon>Bacillota</taxon>
        <taxon>Bacilli</taxon>
        <taxon>Lactobacillales</taxon>
        <taxon>Lactobacillaceae</taxon>
        <taxon>Companilactobacillus</taxon>
    </lineage>
</organism>
<dbReference type="EMBL" id="BJZM01000044">
    <property type="protein sequence ID" value="GEO77273.1"/>
    <property type="molecule type" value="Genomic_DNA"/>
</dbReference>
<protein>
    <submittedName>
        <fullName evidence="1">Uncharacterized protein</fullName>
    </submittedName>
</protein>
<comment type="caution">
    <text evidence="1">The sequence shown here is derived from an EMBL/GenBank/DDBJ whole genome shotgun (WGS) entry which is preliminary data.</text>
</comment>
<dbReference type="Proteomes" id="UP000321618">
    <property type="component" value="Unassembled WGS sequence"/>
</dbReference>
<sequence length="66" mass="7608">MSRPDISDIMFIEFCGYLFFSEAILTKASKREAILAHVLAVVFTEGMRFFVKKENIIYNDESHCAL</sequence>
<name>A0AB34AEF2_9LACO</name>
<reference evidence="1 2" key="1">
    <citation type="submission" date="2019-07" db="EMBL/GenBank/DDBJ databases">
        <title>Whole genome shotgun sequence of Lactobacillus crustorum NBRC 107159.</title>
        <authorList>
            <person name="Hosoyama A."/>
            <person name="Uohara A."/>
            <person name="Ohji S."/>
            <person name="Ichikawa N."/>
        </authorList>
    </citation>
    <scope>NUCLEOTIDE SEQUENCE [LARGE SCALE GENOMIC DNA]</scope>
    <source>
        <strain evidence="1 2">NBRC 107159</strain>
    </source>
</reference>
<gene>
    <name evidence="1" type="ORF">LCR01_17160</name>
</gene>
<dbReference type="AlphaFoldDB" id="A0AB34AEF2"/>
<evidence type="ECO:0000313" key="1">
    <source>
        <dbReference type="EMBL" id="GEO77273.1"/>
    </source>
</evidence>
<evidence type="ECO:0000313" key="2">
    <source>
        <dbReference type="Proteomes" id="UP000321618"/>
    </source>
</evidence>
<proteinExistence type="predicted"/>